<gene>
    <name evidence="1" type="ORF">ACFOSV_04930</name>
</gene>
<dbReference type="RefSeq" id="WP_377903990.1">
    <property type="nucleotide sequence ID" value="NZ_JBHRZS010000006.1"/>
</dbReference>
<dbReference type="EMBL" id="JBHRZS010000006">
    <property type="protein sequence ID" value="MFC3879503.1"/>
    <property type="molecule type" value="Genomic_DNA"/>
</dbReference>
<reference evidence="2" key="1">
    <citation type="journal article" date="2019" name="Int. J. Syst. Evol. Microbiol.">
        <title>The Global Catalogue of Microorganisms (GCM) 10K type strain sequencing project: providing services to taxonomists for standard genome sequencing and annotation.</title>
        <authorList>
            <consortium name="The Broad Institute Genomics Platform"/>
            <consortium name="The Broad Institute Genome Sequencing Center for Infectious Disease"/>
            <person name="Wu L."/>
            <person name="Ma J."/>
        </authorList>
    </citation>
    <scope>NUCLEOTIDE SEQUENCE [LARGE SCALE GENOMIC DNA]</scope>
    <source>
        <strain evidence="2">CCUG 60523</strain>
    </source>
</reference>
<proteinExistence type="predicted"/>
<organism evidence="1 2">
    <name type="scientific">Algoriphagus namhaensis</name>
    <dbReference type="NCBI Taxonomy" id="915353"/>
    <lineage>
        <taxon>Bacteria</taxon>
        <taxon>Pseudomonadati</taxon>
        <taxon>Bacteroidota</taxon>
        <taxon>Cytophagia</taxon>
        <taxon>Cytophagales</taxon>
        <taxon>Cyclobacteriaceae</taxon>
        <taxon>Algoriphagus</taxon>
    </lineage>
</organism>
<evidence type="ECO:0000313" key="1">
    <source>
        <dbReference type="EMBL" id="MFC3879503.1"/>
    </source>
</evidence>
<dbReference type="Proteomes" id="UP001595805">
    <property type="component" value="Unassembled WGS sequence"/>
</dbReference>
<accession>A0ABV8ANB4</accession>
<sequence length="56" mass="6616">MHQDLITQALKEIHLIQEKSLREVQDYLSLKYKIDLDQKVLALRLKKLIQEDKAVA</sequence>
<name>A0ABV8ANB4_9BACT</name>
<comment type="caution">
    <text evidence="1">The sequence shown here is derived from an EMBL/GenBank/DDBJ whole genome shotgun (WGS) entry which is preliminary data.</text>
</comment>
<evidence type="ECO:0000313" key="2">
    <source>
        <dbReference type="Proteomes" id="UP001595805"/>
    </source>
</evidence>
<protein>
    <submittedName>
        <fullName evidence="1">Uncharacterized protein</fullName>
    </submittedName>
</protein>
<keyword evidence="2" id="KW-1185">Reference proteome</keyword>